<comment type="caution">
    <text evidence="2">The sequence shown here is derived from an EMBL/GenBank/DDBJ whole genome shotgun (WGS) entry which is preliminary data.</text>
</comment>
<organism evidence="2 3">
    <name type="scientific">Oedothorax gibbosus</name>
    <dbReference type="NCBI Taxonomy" id="931172"/>
    <lineage>
        <taxon>Eukaryota</taxon>
        <taxon>Metazoa</taxon>
        <taxon>Ecdysozoa</taxon>
        <taxon>Arthropoda</taxon>
        <taxon>Chelicerata</taxon>
        <taxon>Arachnida</taxon>
        <taxon>Araneae</taxon>
        <taxon>Araneomorphae</taxon>
        <taxon>Entelegynae</taxon>
        <taxon>Araneoidea</taxon>
        <taxon>Linyphiidae</taxon>
        <taxon>Erigoninae</taxon>
        <taxon>Oedothorax</taxon>
    </lineage>
</organism>
<dbReference type="Proteomes" id="UP000827092">
    <property type="component" value="Unassembled WGS sequence"/>
</dbReference>
<dbReference type="Gene3D" id="1.25.40.420">
    <property type="match status" value="1"/>
</dbReference>
<gene>
    <name evidence="2" type="ORF">JTE90_006161</name>
</gene>
<evidence type="ECO:0000259" key="1">
    <source>
        <dbReference type="SMART" id="SM00875"/>
    </source>
</evidence>
<dbReference type="EMBL" id="JAFNEN010000641">
    <property type="protein sequence ID" value="KAG8179263.1"/>
    <property type="molecule type" value="Genomic_DNA"/>
</dbReference>
<dbReference type="PANTHER" id="PTHR22667">
    <property type="entry name" value="AT01380P-RELATED"/>
    <property type="match status" value="1"/>
</dbReference>
<dbReference type="Pfam" id="PF07707">
    <property type="entry name" value="BACK"/>
    <property type="match status" value="1"/>
</dbReference>
<dbReference type="InterPro" id="IPR011705">
    <property type="entry name" value="BACK"/>
</dbReference>
<protein>
    <recommendedName>
        <fullName evidence="1">BACK domain-containing protein</fullName>
    </recommendedName>
</protein>
<name>A0AAV6U606_9ARAC</name>
<dbReference type="SMART" id="SM00875">
    <property type="entry name" value="BACK"/>
    <property type="match status" value="1"/>
</dbReference>
<evidence type="ECO:0000313" key="2">
    <source>
        <dbReference type="EMBL" id="KAG8179263.1"/>
    </source>
</evidence>
<proteinExistence type="predicted"/>
<feature type="domain" description="BACK" evidence="1">
    <location>
        <begin position="1"/>
        <end position="91"/>
    </location>
</feature>
<keyword evidence="3" id="KW-1185">Reference proteome</keyword>
<dbReference type="PANTHER" id="PTHR22667:SF0">
    <property type="entry name" value="AT01380P-RELATED"/>
    <property type="match status" value="1"/>
</dbReference>
<accession>A0AAV6U606</accession>
<sequence>MDIYRKTLVKLLAERFEDLIQESDFFEFDLHQIKELLSEDQIGTRSEVVVFLAALKWLNHDIHNRPIHSSDVMKCVRFLAMTLPEVLACLDPPIMNLIRFEPQVKEQLAKALLYISAKSVDMETYFSQFRPRPRQLLLKKNLSFSGASVSMTSKLTPTTQVPNDQLNDVKVGFNSVMSKRMSSTQVPSDQLIAIHSVSTHCGLPRYVQLSFHF</sequence>
<evidence type="ECO:0000313" key="3">
    <source>
        <dbReference type="Proteomes" id="UP000827092"/>
    </source>
</evidence>
<reference evidence="2 3" key="1">
    <citation type="journal article" date="2022" name="Nat. Ecol. Evol.">
        <title>A masculinizing supergene underlies an exaggerated male reproductive morph in a spider.</title>
        <authorList>
            <person name="Hendrickx F."/>
            <person name="De Corte Z."/>
            <person name="Sonet G."/>
            <person name="Van Belleghem S.M."/>
            <person name="Kostlbacher S."/>
            <person name="Vangestel C."/>
        </authorList>
    </citation>
    <scope>NUCLEOTIDE SEQUENCE [LARGE SCALE GENOMIC DNA]</scope>
    <source>
        <strain evidence="2">W744_W776</strain>
    </source>
</reference>
<dbReference type="AlphaFoldDB" id="A0AAV6U606"/>